<keyword evidence="11" id="KW-1185">Reference proteome</keyword>
<dbReference type="AlphaFoldDB" id="A0A1G6PGB9"/>
<protein>
    <recommendedName>
        <fullName evidence="6 7">Large ribosomal subunit protein bL9</fullName>
    </recommendedName>
</protein>
<dbReference type="Pfam" id="PF03948">
    <property type="entry name" value="Ribosomal_L9_C"/>
    <property type="match status" value="1"/>
</dbReference>
<dbReference type="SUPFAM" id="SSF55653">
    <property type="entry name" value="Ribosomal protein L9 C-domain"/>
    <property type="match status" value="1"/>
</dbReference>
<dbReference type="PANTHER" id="PTHR21368">
    <property type="entry name" value="50S RIBOSOMAL PROTEIN L9"/>
    <property type="match status" value="1"/>
</dbReference>
<dbReference type="GO" id="GO:0003735">
    <property type="term" value="F:structural constituent of ribosome"/>
    <property type="evidence" value="ECO:0007669"/>
    <property type="project" value="InterPro"/>
</dbReference>
<comment type="similarity">
    <text evidence="1 7">Belongs to the bacterial ribosomal protein bL9 family.</text>
</comment>
<dbReference type="InterPro" id="IPR036791">
    <property type="entry name" value="Ribosomal_bL9_C_sf"/>
</dbReference>
<proteinExistence type="inferred from homology"/>
<evidence type="ECO:0000313" key="10">
    <source>
        <dbReference type="EMBL" id="SDC79270.1"/>
    </source>
</evidence>
<reference evidence="11" key="1">
    <citation type="submission" date="2016-10" db="EMBL/GenBank/DDBJ databases">
        <authorList>
            <person name="Varghese N."/>
            <person name="Submissions S."/>
        </authorList>
    </citation>
    <scope>NUCLEOTIDE SEQUENCE [LARGE SCALE GENOMIC DNA]</scope>
    <source>
        <strain evidence="11">DSM 8415</strain>
    </source>
</reference>
<evidence type="ECO:0000256" key="5">
    <source>
        <dbReference type="ARBA" id="ARBA00023274"/>
    </source>
</evidence>
<dbReference type="InterPro" id="IPR020070">
    <property type="entry name" value="Ribosomal_bL9_N"/>
</dbReference>
<keyword evidence="8" id="KW-0175">Coiled coil</keyword>
<evidence type="ECO:0000256" key="1">
    <source>
        <dbReference type="ARBA" id="ARBA00010605"/>
    </source>
</evidence>
<dbReference type="GO" id="GO:1990904">
    <property type="term" value="C:ribonucleoprotein complex"/>
    <property type="evidence" value="ECO:0007669"/>
    <property type="project" value="UniProtKB-KW"/>
</dbReference>
<accession>A0A1G6PGB9</accession>
<dbReference type="PROSITE" id="PS00651">
    <property type="entry name" value="RIBOSOMAL_L9"/>
    <property type="match status" value="1"/>
</dbReference>
<evidence type="ECO:0000313" key="11">
    <source>
        <dbReference type="Proteomes" id="UP000199411"/>
    </source>
</evidence>
<keyword evidence="4 7" id="KW-0689">Ribosomal protein</keyword>
<evidence type="ECO:0000256" key="7">
    <source>
        <dbReference type="HAMAP-Rule" id="MF_00503"/>
    </source>
</evidence>
<evidence type="ECO:0000259" key="9">
    <source>
        <dbReference type="PROSITE" id="PS00651"/>
    </source>
</evidence>
<dbReference type="InterPro" id="IPR000244">
    <property type="entry name" value="Ribosomal_bL9"/>
</dbReference>
<dbReference type="Gene3D" id="3.10.430.100">
    <property type="entry name" value="Ribosomal protein L9, C-terminal domain"/>
    <property type="match status" value="1"/>
</dbReference>
<dbReference type="Pfam" id="PF01281">
    <property type="entry name" value="Ribosomal_L9_N"/>
    <property type="match status" value="1"/>
</dbReference>
<dbReference type="InterPro" id="IPR009027">
    <property type="entry name" value="Ribosomal_bL9/RNase_H1_N"/>
</dbReference>
<keyword evidence="2 7" id="KW-0699">rRNA-binding</keyword>
<evidence type="ECO:0000256" key="2">
    <source>
        <dbReference type="ARBA" id="ARBA00022730"/>
    </source>
</evidence>
<dbReference type="OrthoDB" id="9788336at2"/>
<keyword evidence="3 7" id="KW-0694">RNA-binding</keyword>
<dbReference type="GO" id="GO:0005840">
    <property type="term" value="C:ribosome"/>
    <property type="evidence" value="ECO:0007669"/>
    <property type="project" value="UniProtKB-KW"/>
</dbReference>
<evidence type="ECO:0000256" key="3">
    <source>
        <dbReference type="ARBA" id="ARBA00022884"/>
    </source>
</evidence>
<dbReference type="GO" id="GO:0019843">
    <property type="term" value="F:rRNA binding"/>
    <property type="evidence" value="ECO:0007669"/>
    <property type="project" value="UniProtKB-UniRule"/>
</dbReference>
<feature type="coiled-coil region" evidence="8">
    <location>
        <begin position="37"/>
        <end position="75"/>
    </location>
</feature>
<dbReference type="HAMAP" id="MF_00503">
    <property type="entry name" value="Ribosomal_bL9"/>
    <property type="match status" value="1"/>
</dbReference>
<dbReference type="NCBIfam" id="TIGR00158">
    <property type="entry name" value="L9"/>
    <property type="match status" value="1"/>
</dbReference>
<sequence length="150" mass="17008">MRVVLLEDIENLGLAGDVLDVKDGYARNFLFPRKLALKATKENVKLIEEKRNSIIKRAQKRLQLEQAKKEQLDGLTIELKAKAGEGGKLFGSIGTNDIYTALKEKQIDIDKKSIRLEDPIKQIGEYEVTIALYRDIKANIKVIVRSLDEN</sequence>
<name>A0A1G6PGB9_9BACT</name>
<dbReference type="SUPFAM" id="SSF55658">
    <property type="entry name" value="L9 N-domain-like"/>
    <property type="match status" value="1"/>
</dbReference>
<dbReference type="EMBL" id="FMYU01000009">
    <property type="protein sequence ID" value="SDC79270.1"/>
    <property type="molecule type" value="Genomic_DNA"/>
</dbReference>
<dbReference type="InterPro" id="IPR020069">
    <property type="entry name" value="Ribosomal_bL9_C"/>
</dbReference>
<dbReference type="InterPro" id="IPR020594">
    <property type="entry name" value="Ribosomal_bL9_bac/chp"/>
</dbReference>
<dbReference type="Proteomes" id="UP000199411">
    <property type="component" value="Unassembled WGS sequence"/>
</dbReference>
<dbReference type="InterPro" id="IPR036935">
    <property type="entry name" value="Ribosomal_bL9_N_sf"/>
</dbReference>
<dbReference type="RefSeq" id="WP_092129153.1">
    <property type="nucleotide sequence ID" value="NZ_FMYU01000009.1"/>
</dbReference>
<evidence type="ECO:0000256" key="6">
    <source>
        <dbReference type="ARBA" id="ARBA00035292"/>
    </source>
</evidence>
<dbReference type="GO" id="GO:0006412">
    <property type="term" value="P:translation"/>
    <property type="evidence" value="ECO:0007669"/>
    <property type="project" value="UniProtKB-UniRule"/>
</dbReference>
<evidence type="ECO:0000256" key="4">
    <source>
        <dbReference type="ARBA" id="ARBA00022980"/>
    </source>
</evidence>
<gene>
    <name evidence="7" type="primary">rplI</name>
    <name evidence="10" type="ORF">SAMN05660835_01368</name>
</gene>
<comment type="function">
    <text evidence="7">Binds to the 23S rRNA.</text>
</comment>
<evidence type="ECO:0000256" key="8">
    <source>
        <dbReference type="SAM" id="Coils"/>
    </source>
</evidence>
<feature type="domain" description="Ribosomal protein L9" evidence="9">
    <location>
        <begin position="13"/>
        <end position="40"/>
    </location>
</feature>
<organism evidence="10 11">
    <name type="scientific">Desulfurella multipotens</name>
    <dbReference type="NCBI Taxonomy" id="79269"/>
    <lineage>
        <taxon>Bacteria</taxon>
        <taxon>Pseudomonadati</taxon>
        <taxon>Campylobacterota</taxon>
        <taxon>Desulfurellia</taxon>
        <taxon>Desulfurellales</taxon>
        <taxon>Desulfurellaceae</taxon>
        <taxon>Desulfurella</taxon>
    </lineage>
</organism>
<dbReference type="FunFam" id="3.40.5.10:FF:000003">
    <property type="entry name" value="50S ribosomal protein L9"/>
    <property type="match status" value="1"/>
</dbReference>
<dbReference type="Gene3D" id="3.40.5.10">
    <property type="entry name" value="Ribosomal protein L9, N-terminal domain"/>
    <property type="match status" value="1"/>
</dbReference>
<keyword evidence="5 7" id="KW-0687">Ribonucleoprotein</keyword>